<name>A0A6J6EF38_9ZZZZ</name>
<gene>
    <name evidence="1" type="ORF">UFOPK1726_00523</name>
</gene>
<reference evidence="1" key="1">
    <citation type="submission" date="2020-05" db="EMBL/GenBank/DDBJ databases">
        <authorList>
            <person name="Chiriac C."/>
            <person name="Salcher M."/>
            <person name="Ghai R."/>
            <person name="Kavagutti S V."/>
        </authorList>
    </citation>
    <scope>NUCLEOTIDE SEQUENCE</scope>
</reference>
<accession>A0A6J6EF38</accession>
<sequence>MTAGAIENIIEVIVETIGMFDHIDEIFLRKLIAREQWVISNLRINQFIQFHYHHKSQILRQE</sequence>
<protein>
    <submittedName>
        <fullName evidence="1">Unannotated protein</fullName>
    </submittedName>
</protein>
<dbReference type="AlphaFoldDB" id="A0A6J6EF38"/>
<proteinExistence type="predicted"/>
<evidence type="ECO:0000313" key="1">
    <source>
        <dbReference type="EMBL" id="CAB4575161.1"/>
    </source>
</evidence>
<dbReference type="EMBL" id="CAEZTT010000046">
    <property type="protein sequence ID" value="CAB4575161.1"/>
    <property type="molecule type" value="Genomic_DNA"/>
</dbReference>
<organism evidence="1">
    <name type="scientific">freshwater metagenome</name>
    <dbReference type="NCBI Taxonomy" id="449393"/>
    <lineage>
        <taxon>unclassified sequences</taxon>
        <taxon>metagenomes</taxon>
        <taxon>ecological metagenomes</taxon>
    </lineage>
</organism>